<dbReference type="Gene3D" id="1.10.10.60">
    <property type="entry name" value="Homeodomain-like"/>
    <property type="match status" value="1"/>
</dbReference>
<dbReference type="InParanoid" id="A0A6P9BZW3"/>
<sequence length="203" mass="22601">MALGLLYAGKMFSQTTICRFEALQLSFKNMCKLKPLLQRWLQEADSNENLQEQLCSMESAMIQARKRKRTSIENNVRGSLESYFLRCPKPNLQEISQIADDLCLEKDVVRVWFCNRRQKGKRNPGAGSRDESDGPILPQACPHGPLQAPPHGLGTVHPQLPPPPQGYNTAAFAAVYVPQFHEGEVFIAPASTSAVMGHPMHST</sequence>
<organism evidence="15 16">
    <name type="scientific">Pantherophis guttatus</name>
    <name type="common">Corn snake</name>
    <name type="synonym">Elaphe guttata</name>
    <dbReference type="NCBI Taxonomy" id="94885"/>
    <lineage>
        <taxon>Eukaryota</taxon>
        <taxon>Metazoa</taxon>
        <taxon>Chordata</taxon>
        <taxon>Craniata</taxon>
        <taxon>Vertebrata</taxon>
        <taxon>Euteleostomi</taxon>
        <taxon>Lepidosauria</taxon>
        <taxon>Squamata</taxon>
        <taxon>Bifurcata</taxon>
        <taxon>Unidentata</taxon>
        <taxon>Episquamata</taxon>
        <taxon>Toxicofera</taxon>
        <taxon>Serpentes</taxon>
        <taxon>Colubroidea</taxon>
        <taxon>Colubridae</taxon>
        <taxon>Colubrinae</taxon>
        <taxon>Pantherophis</taxon>
    </lineage>
</organism>
<keyword evidence="11" id="KW-0804">Transcription</keyword>
<keyword evidence="8 9" id="KW-0539">Nucleus</keyword>
<keyword evidence="7 9" id="KW-0371">Homeobox</keyword>
<accession>A0A6P9BZW3</accession>
<dbReference type="InterPro" id="IPR001356">
    <property type="entry name" value="HD"/>
</dbReference>
<evidence type="ECO:0000256" key="8">
    <source>
        <dbReference type="ARBA" id="ARBA00023242"/>
    </source>
</evidence>
<evidence type="ECO:0000256" key="11">
    <source>
        <dbReference type="RuleBase" id="RU361194"/>
    </source>
</evidence>
<reference evidence="16" key="1">
    <citation type="submission" date="2025-08" db="UniProtKB">
        <authorList>
            <consortium name="RefSeq"/>
        </authorList>
    </citation>
    <scope>IDENTIFICATION</scope>
    <source>
        <tissue evidence="16">Blood</tissue>
    </source>
</reference>
<dbReference type="AlphaFoldDB" id="A0A6P9BZW3"/>
<evidence type="ECO:0000256" key="2">
    <source>
        <dbReference type="ARBA" id="ARBA00004496"/>
    </source>
</evidence>
<evidence type="ECO:0000256" key="6">
    <source>
        <dbReference type="ARBA" id="ARBA00023125"/>
    </source>
</evidence>
<evidence type="ECO:0000256" key="7">
    <source>
        <dbReference type="ARBA" id="ARBA00023155"/>
    </source>
</evidence>
<dbReference type="FunFam" id="1.10.10.60:FF:000161">
    <property type="entry name" value="POU domain protein"/>
    <property type="match status" value="1"/>
</dbReference>
<dbReference type="PROSITE" id="PS00027">
    <property type="entry name" value="HOMEOBOX_1"/>
    <property type="match status" value="1"/>
</dbReference>
<keyword evidence="15" id="KW-1185">Reference proteome</keyword>
<dbReference type="CTD" id="5460"/>
<dbReference type="Pfam" id="PF00046">
    <property type="entry name" value="Homeodomain"/>
    <property type="match status" value="1"/>
</dbReference>
<evidence type="ECO:0000256" key="10">
    <source>
        <dbReference type="RuleBase" id="RU000682"/>
    </source>
</evidence>
<dbReference type="PRINTS" id="PR00028">
    <property type="entry name" value="POUDOMAIN"/>
</dbReference>
<evidence type="ECO:0000256" key="9">
    <source>
        <dbReference type="PROSITE-ProRule" id="PRU00108"/>
    </source>
</evidence>
<dbReference type="InterPro" id="IPR010982">
    <property type="entry name" value="Lambda_DNA-bd_dom_sf"/>
</dbReference>
<dbReference type="PROSITE" id="PS50071">
    <property type="entry name" value="HOMEOBOX_2"/>
    <property type="match status" value="1"/>
</dbReference>
<evidence type="ECO:0000313" key="16">
    <source>
        <dbReference type="RefSeq" id="XP_034277453.1"/>
    </source>
</evidence>
<evidence type="ECO:0000259" key="13">
    <source>
        <dbReference type="PROSITE" id="PS50071"/>
    </source>
</evidence>
<evidence type="ECO:0000256" key="5">
    <source>
        <dbReference type="ARBA" id="ARBA00022553"/>
    </source>
</evidence>
<dbReference type="OMA" id="PILPQAC"/>
<dbReference type="RefSeq" id="XP_034277453.1">
    <property type="nucleotide sequence ID" value="XM_034421562.2"/>
</dbReference>
<evidence type="ECO:0000256" key="4">
    <source>
        <dbReference type="ARBA" id="ARBA00022490"/>
    </source>
</evidence>
<dbReference type="CDD" id="cd00086">
    <property type="entry name" value="homeodomain"/>
    <property type="match status" value="1"/>
</dbReference>
<name>A0A6P9BZW3_PANGU</name>
<evidence type="ECO:0000256" key="12">
    <source>
        <dbReference type="SAM" id="MobiDB-lite"/>
    </source>
</evidence>
<keyword evidence="4" id="KW-0963">Cytoplasm</keyword>
<dbReference type="InterPro" id="IPR000327">
    <property type="entry name" value="POU_dom"/>
</dbReference>
<feature type="domain" description="Homeobox" evidence="13">
    <location>
        <begin position="63"/>
        <end position="123"/>
    </location>
</feature>
<feature type="DNA-binding region" description="Homeobox" evidence="9">
    <location>
        <begin position="65"/>
        <end position="124"/>
    </location>
</feature>
<dbReference type="GO" id="GO:0000978">
    <property type="term" value="F:RNA polymerase II cis-regulatory region sequence-specific DNA binding"/>
    <property type="evidence" value="ECO:0007669"/>
    <property type="project" value="TreeGrafter"/>
</dbReference>
<dbReference type="PROSITE" id="PS51179">
    <property type="entry name" value="POU_3"/>
    <property type="match status" value="1"/>
</dbReference>
<feature type="region of interest" description="Disordered" evidence="12">
    <location>
        <begin position="118"/>
        <end position="164"/>
    </location>
</feature>
<evidence type="ECO:0000256" key="3">
    <source>
        <dbReference type="ARBA" id="ARBA00007300"/>
    </source>
</evidence>
<keyword evidence="5" id="KW-0597">Phosphoprotein</keyword>
<dbReference type="SUPFAM" id="SSF46689">
    <property type="entry name" value="Homeodomain-like"/>
    <property type="match status" value="1"/>
</dbReference>
<dbReference type="PROSITE" id="PS00465">
    <property type="entry name" value="POU_2"/>
    <property type="match status" value="1"/>
</dbReference>
<evidence type="ECO:0000259" key="14">
    <source>
        <dbReference type="PROSITE" id="PS51179"/>
    </source>
</evidence>
<evidence type="ECO:0000256" key="1">
    <source>
        <dbReference type="ARBA" id="ARBA00004123"/>
    </source>
</evidence>
<keyword evidence="6 9" id="KW-0238">DNA-binding</keyword>
<gene>
    <name evidence="16" type="primary">POU5F1</name>
</gene>
<dbReference type="SUPFAM" id="SSF47413">
    <property type="entry name" value="lambda repressor-like DNA-binding domains"/>
    <property type="match status" value="1"/>
</dbReference>
<dbReference type="GO" id="GO:0005634">
    <property type="term" value="C:nucleus"/>
    <property type="evidence" value="ECO:0007669"/>
    <property type="project" value="UniProtKB-SubCell"/>
</dbReference>
<feature type="domain" description="POU-specific" evidence="14">
    <location>
        <begin position="1"/>
        <end position="45"/>
    </location>
</feature>
<dbReference type="InterPro" id="IPR009057">
    <property type="entry name" value="Homeodomain-like_sf"/>
</dbReference>
<dbReference type="KEGG" id="pgut:117667944"/>
<comment type="similarity">
    <text evidence="3">Belongs to the POU transcription factor family. Class-5 subfamily.</text>
</comment>
<dbReference type="GO" id="GO:0005737">
    <property type="term" value="C:cytoplasm"/>
    <property type="evidence" value="ECO:0007669"/>
    <property type="project" value="UniProtKB-SubCell"/>
</dbReference>
<dbReference type="InterPro" id="IPR050255">
    <property type="entry name" value="POU_domain_TF"/>
</dbReference>
<dbReference type="PANTHER" id="PTHR11636">
    <property type="entry name" value="POU DOMAIN"/>
    <property type="match status" value="1"/>
</dbReference>
<proteinExistence type="inferred from homology"/>
<dbReference type="InterPro" id="IPR017970">
    <property type="entry name" value="Homeobox_CS"/>
</dbReference>
<dbReference type="GeneID" id="117667944"/>
<dbReference type="InterPro" id="IPR013847">
    <property type="entry name" value="POU"/>
</dbReference>
<dbReference type="SMART" id="SM00389">
    <property type="entry name" value="HOX"/>
    <property type="match status" value="1"/>
</dbReference>
<dbReference type="Gene3D" id="1.10.260.40">
    <property type="entry name" value="lambda repressor-like DNA-binding domains"/>
    <property type="match status" value="1"/>
</dbReference>
<comment type="subcellular location">
    <subcellularLocation>
        <location evidence="2">Cytoplasm</location>
    </subcellularLocation>
    <subcellularLocation>
        <location evidence="1 9 10">Nucleus</location>
    </subcellularLocation>
</comment>
<dbReference type="PANTHER" id="PTHR11636:SF86">
    <property type="entry name" value="POU DOMAIN, CLASS 5, TRANSCRIPTION FACTOR 1-RELATED"/>
    <property type="match status" value="1"/>
</dbReference>
<dbReference type="SMART" id="SM00352">
    <property type="entry name" value="POU"/>
    <property type="match status" value="1"/>
</dbReference>
<dbReference type="Pfam" id="PF00157">
    <property type="entry name" value="Pou"/>
    <property type="match status" value="1"/>
</dbReference>
<evidence type="ECO:0000313" key="15">
    <source>
        <dbReference type="Proteomes" id="UP001652622"/>
    </source>
</evidence>
<protein>
    <recommendedName>
        <fullName evidence="11">POU domain protein</fullName>
    </recommendedName>
</protein>
<dbReference type="GO" id="GO:0000981">
    <property type="term" value="F:DNA-binding transcription factor activity, RNA polymerase II-specific"/>
    <property type="evidence" value="ECO:0007669"/>
    <property type="project" value="InterPro"/>
</dbReference>
<dbReference type="Proteomes" id="UP001652622">
    <property type="component" value="Unplaced"/>
</dbReference>